<reference evidence="2" key="1">
    <citation type="submission" date="2014-11" db="EMBL/GenBank/DDBJ databases">
        <authorList>
            <person name="Amaro Gonzalez C."/>
        </authorList>
    </citation>
    <scope>NUCLEOTIDE SEQUENCE</scope>
</reference>
<evidence type="ECO:0000256" key="1">
    <source>
        <dbReference type="SAM" id="MobiDB-lite"/>
    </source>
</evidence>
<feature type="region of interest" description="Disordered" evidence="1">
    <location>
        <begin position="1"/>
        <end position="23"/>
    </location>
</feature>
<organism evidence="2">
    <name type="scientific">Anguilla anguilla</name>
    <name type="common">European freshwater eel</name>
    <name type="synonym">Muraena anguilla</name>
    <dbReference type="NCBI Taxonomy" id="7936"/>
    <lineage>
        <taxon>Eukaryota</taxon>
        <taxon>Metazoa</taxon>
        <taxon>Chordata</taxon>
        <taxon>Craniata</taxon>
        <taxon>Vertebrata</taxon>
        <taxon>Euteleostomi</taxon>
        <taxon>Actinopterygii</taxon>
        <taxon>Neopterygii</taxon>
        <taxon>Teleostei</taxon>
        <taxon>Anguilliformes</taxon>
        <taxon>Anguillidae</taxon>
        <taxon>Anguilla</taxon>
    </lineage>
</organism>
<reference evidence="2" key="2">
    <citation type="journal article" date="2015" name="Fish Shellfish Immunol.">
        <title>Early steps in the European eel (Anguilla anguilla)-Vibrio vulnificus interaction in the gills: Role of the RtxA13 toxin.</title>
        <authorList>
            <person name="Callol A."/>
            <person name="Pajuelo D."/>
            <person name="Ebbesson L."/>
            <person name="Teles M."/>
            <person name="MacKenzie S."/>
            <person name="Amaro C."/>
        </authorList>
    </citation>
    <scope>NUCLEOTIDE SEQUENCE</scope>
</reference>
<proteinExistence type="predicted"/>
<dbReference type="AlphaFoldDB" id="A0A0E9XYL3"/>
<sequence length="77" mass="8827">MSYSWFLEPQQRGEIGEEPDRQSRGGIELATLGFVEQGTLSCATKPFKSSWVLISELILRPIRNKQEELSFESHRSN</sequence>
<dbReference type="EMBL" id="GBXM01001804">
    <property type="protein sequence ID" value="JAI06774.1"/>
    <property type="molecule type" value="Transcribed_RNA"/>
</dbReference>
<name>A0A0E9XYL3_ANGAN</name>
<feature type="compositionally biased region" description="Basic and acidic residues" evidence="1">
    <location>
        <begin position="14"/>
        <end position="23"/>
    </location>
</feature>
<accession>A0A0E9XYL3</accession>
<evidence type="ECO:0000313" key="2">
    <source>
        <dbReference type="EMBL" id="JAI06774.1"/>
    </source>
</evidence>
<protein>
    <submittedName>
        <fullName evidence="2">Uncharacterized protein</fullName>
    </submittedName>
</protein>